<evidence type="ECO:0000313" key="10">
    <source>
        <dbReference type="EMBL" id="QRF67957.1"/>
    </source>
</evidence>
<dbReference type="PANTHER" id="PTHR22726">
    <property type="entry name" value="METALLOENDOPEPTIDASE OMA1"/>
    <property type="match status" value="1"/>
</dbReference>
<dbReference type="Pfam" id="PF23368">
    <property type="entry name" value="DUF7092"/>
    <property type="match status" value="1"/>
</dbReference>
<sequence>MTEPTVIHVGTPPEPRFDALYLDGASAAPERVTLTVDRARGMLTGPGIDWPLAEIREVRDQAGADLMVLRLAGDPVQRLILRDFGLRPFLPGRLRAAPVTRRGRLMGWAAAALASVALILGVLVPTMADQLAGYIPPEGERALGEVTLTQIREAMDETGLAPVRFCTDPNGRAALRRIEERLTEGGALPVPLSVHVLDHEMINAFALPGGHIVFFRGLIEAAETPEELASVFAHEIGHVVSRDPTRHALRSAGSIGVLGLLFGDFAGGTVVLFLTERLIEARYSQDAEAAADGFAHAMLERAGISPAALGDMFEHLLREAGDTQGVMAHFLSHPRLGDRIARARAATPEGFQTRPLLDDEGWAALKSVCGT</sequence>
<organism evidence="10 11">
    <name type="scientific">Ponticoccus alexandrii</name>
    <dbReference type="NCBI Taxonomy" id="1943633"/>
    <lineage>
        <taxon>Bacteria</taxon>
        <taxon>Pseudomonadati</taxon>
        <taxon>Pseudomonadota</taxon>
        <taxon>Alphaproteobacteria</taxon>
        <taxon>Rhodobacterales</taxon>
        <taxon>Roseobacteraceae</taxon>
        <taxon>Ponticoccus</taxon>
    </lineage>
</organism>
<keyword evidence="4 6" id="KW-0862">Zinc</keyword>
<keyword evidence="7" id="KW-1133">Transmembrane helix</keyword>
<evidence type="ECO:0000256" key="6">
    <source>
        <dbReference type="RuleBase" id="RU003983"/>
    </source>
</evidence>
<evidence type="ECO:0000256" key="7">
    <source>
        <dbReference type="SAM" id="Phobius"/>
    </source>
</evidence>
<dbReference type="Gene3D" id="3.30.2010.10">
    <property type="entry name" value="Metalloproteases ('zincins'), catalytic domain"/>
    <property type="match status" value="1"/>
</dbReference>
<dbReference type="Proteomes" id="UP000596387">
    <property type="component" value="Chromosome"/>
</dbReference>
<evidence type="ECO:0000256" key="2">
    <source>
        <dbReference type="ARBA" id="ARBA00022723"/>
    </source>
</evidence>
<keyword evidence="1 6" id="KW-0645">Protease</keyword>
<comment type="cofactor">
    <cofactor evidence="6">
        <name>Zn(2+)</name>
        <dbReference type="ChEBI" id="CHEBI:29105"/>
    </cofactor>
    <text evidence="6">Binds 1 zinc ion per subunit.</text>
</comment>
<evidence type="ECO:0000259" key="8">
    <source>
        <dbReference type="Pfam" id="PF01435"/>
    </source>
</evidence>
<feature type="domain" description="DUF7092" evidence="9">
    <location>
        <begin position="17"/>
        <end position="82"/>
    </location>
</feature>
<dbReference type="InterPro" id="IPR051156">
    <property type="entry name" value="Mito/Outer_Membr_Metalloprot"/>
</dbReference>
<keyword evidence="2" id="KW-0479">Metal-binding</keyword>
<evidence type="ECO:0000256" key="4">
    <source>
        <dbReference type="ARBA" id="ARBA00022833"/>
    </source>
</evidence>
<dbReference type="Pfam" id="PF01435">
    <property type="entry name" value="Peptidase_M48"/>
    <property type="match status" value="1"/>
</dbReference>
<protein>
    <submittedName>
        <fullName evidence="10">M48 family metalloprotease</fullName>
    </submittedName>
</protein>
<keyword evidence="11" id="KW-1185">Reference proteome</keyword>
<proteinExistence type="inferred from homology"/>
<feature type="domain" description="Peptidase M48" evidence="8">
    <location>
        <begin position="173"/>
        <end position="345"/>
    </location>
</feature>
<dbReference type="RefSeq" id="WP_023851103.1">
    <property type="nucleotide sequence ID" value="NZ_CP047166.1"/>
</dbReference>
<evidence type="ECO:0000256" key="3">
    <source>
        <dbReference type="ARBA" id="ARBA00022801"/>
    </source>
</evidence>
<gene>
    <name evidence="10" type="ORF">GQA70_17595</name>
</gene>
<dbReference type="GO" id="GO:0008237">
    <property type="term" value="F:metallopeptidase activity"/>
    <property type="evidence" value="ECO:0007669"/>
    <property type="project" value="UniProtKB-KW"/>
</dbReference>
<name>A0ABX7FDP4_9RHOB</name>
<keyword evidence="3 6" id="KW-0378">Hydrolase</keyword>
<feature type="transmembrane region" description="Helical" evidence="7">
    <location>
        <begin position="105"/>
        <end position="124"/>
    </location>
</feature>
<feature type="transmembrane region" description="Helical" evidence="7">
    <location>
        <begin position="252"/>
        <end position="274"/>
    </location>
</feature>
<comment type="similarity">
    <text evidence="6">Belongs to the peptidase M48 family.</text>
</comment>
<dbReference type="EMBL" id="CP047166">
    <property type="protein sequence ID" value="QRF67957.1"/>
    <property type="molecule type" value="Genomic_DNA"/>
</dbReference>
<evidence type="ECO:0000256" key="5">
    <source>
        <dbReference type="ARBA" id="ARBA00023049"/>
    </source>
</evidence>
<dbReference type="PANTHER" id="PTHR22726:SF1">
    <property type="entry name" value="METALLOENDOPEPTIDASE OMA1, MITOCHONDRIAL"/>
    <property type="match status" value="1"/>
</dbReference>
<evidence type="ECO:0000313" key="11">
    <source>
        <dbReference type="Proteomes" id="UP000596387"/>
    </source>
</evidence>
<reference evidence="10 11" key="1">
    <citation type="submission" date="2019-12" db="EMBL/GenBank/DDBJ databases">
        <title>Complete Genome Sequence of a Quorum-Sensing Bacterium,Rhodobacteraceae bacterium C31, Isolated from a marine microalgae symbiotic bacteria.</title>
        <authorList>
            <person name="Zhang Y."/>
        </authorList>
    </citation>
    <scope>NUCLEOTIDE SEQUENCE [LARGE SCALE GENOMIC DNA]</scope>
    <source>
        <strain evidence="10 11">C31</strain>
    </source>
</reference>
<keyword evidence="7" id="KW-0812">Transmembrane</keyword>
<dbReference type="InterPro" id="IPR001915">
    <property type="entry name" value="Peptidase_M48"/>
</dbReference>
<keyword evidence="5 6" id="KW-0482">Metalloprotease</keyword>
<dbReference type="InterPro" id="IPR055518">
    <property type="entry name" value="DUF7092"/>
</dbReference>
<accession>A0ABX7FDP4</accession>
<evidence type="ECO:0000256" key="1">
    <source>
        <dbReference type="ARBA" id="ARBA00022670"/>
    </source>
</evidence>
<evidence type="ECO:0000259" key="9">
    <source>
        <dbReference type="Pfam" id="PF23368"/>
    </source>
</evidence>
<dbReference type="CDD" id="cd07332">
    <property type="entry name" value="M48C_Oma1_like"/>
    <property type="match status" value="1"/>
</dbReference>
<keyword evidence="7" id="KW-0472">Membrane</keyword>